<dbReference type="EMBL" id="JARBJD010000150">
    <property type="protein sequence ID" value="KAK2949730.1"/>
    <property type="molecule type" value="Genomic_DNA"/>
</dbReference>
<proteinExistence type="predicted"/>
<feature type="region of interest" description="Disordered" evidence="1">
    <location>
        <begin position="176"/>
        <end position="349"/>
    </location>
</feature>
<feature type="region of interest" description="Disordered" evidence="1">
    <location>
        <begin position="718"/>
        <end position="802"/>
    </location>
</feature>
<feature type="compositionally biased region" description="Polar residues" evidence="1">
    <location>
        <begin position="368"/>
        <end position="377"/>
    </location>
</feature>
<feature type="compositionally biased region" description="Basic and acidic residues" evidence="1">
    <location>
        <begin position="396"/>
        <end position="407"/>
    </location>
</feature>
<feature type="compositionally biased region" description="Basic and acidic residues" evidence="1">
    <location>
        <begin position="683"/>
        <end position="692"/>
    </location>
</feature>
<feature type="compositionally biased region" description="Basic and acidic residues" evidence="1">
    <location>
        <begin position="559"/>
        <end position="576"/>
    </location>
</feature>
<organism evidence="2 3">
    <name type="scientific">Blattamonas nauphoetae</name>
    <dbReference type="NCBI Taxonomy" id="2049346"/>
    <lineage>
        <taxon>Eukaryota</taxon>
        <taxon>Metamonada</taxon>
        <taxon>Preaxostyla</taxon>
        <taxon>Oxymonadida</taxon>
        <taxon>Blattamonas</taxon>
    </lineage>
</organism>
<evidence type="ECO:0008006" key="4">
    <source>
        <dbReference type="Google" id="ProtNLM"/>
    </source>
</evidence>
<evidence type="ECO:0000256" key="1">
    <source>
        <dbReference type="SAM" id="MobiDB-lite"/>
    </source>
</evidence>
<accession>A0ABQ9XEC0</accession>
<dbReference type="Proteomes" id="UP001281761">
    <property type="component" value="Unassembled WGS sequence"/>
</dbReference>
<feature type="region of interest" description="Disordered" evidence="1">
    <location>
        <begin position="365"/>
        <end position="576"/>
    </location>
</feature>
<feature type="compositionally biased region" description="Basic and acidic residues" evidence="1">
    <location>
        <begin position="790"/>
        <end position="802"/>
    </location>
</feature>
<feature type="compositionally biased region" description="Basic and acidic residues" evidence="1">
    <location>
        <begin position="827"/>
        <end position="865"/>
    </location>
</feature>
<feature type="compositionally biased region" description="Polar residues" evidence="1">
    <location>
        <begin position="408"/>
        <end position="450"/>
    </location>
</feature>
<feature type="region of interest" description="Disordered" evidence="1">
    <location>
        <begin position="676"/>
        <end position="704"/>
    </location>
</feature>
<evidence type="ECO:0000313" key="3">
    <source>
        <dbReference type="Proteomes" id="UP001281761"/>
    </source>
</evidence>
<feature type="compositionally biased region" description="Basic residues" evidence="1">
    <location>
        <begin position="96"/>
        <end position="107"/>
    </location>
</feature>
<feature type="compositionally biased region" description="Basic and acidic residues" evidence="1">
    <location>
        <begin position="527"/>
        <end position="549"/>
    </location>
</feature>
<feature type="compositionally biased region" description="Polar residues" evidence="1">
    <location>
        <begin position="131"/>
        <end position="146"/>
    </location>
</feature>
<feature type="compositionally biased region" description="Polar residues" evidence="1">
    <location>
        <begin position="814"/>
        <end position="826"/>
    </location>
</feature>
<feature type="region of interest" description="Disordered" evidence="1">
    <location>
        <begin position="122"/>
        <end position="163"/>
    </location>
</feature>
<feature type="compositionally biased region" description="Low complexity" evidence="1">
    <location>
        <begin position="378"/>
        <end position="392"/>
    </location>
</feature>
<feature type="region of interest" description="Disordered" evidence="1">
    <location>
        <begin position="593"/>
        <end position="614"/>
    </location>
</feature>
<protein>
    <recommendedName>
        <fullName evidence="4">TPX2 C-terminal domain-containing protein</fullName>
    </recommendedName>
</protein>
<feature type="region of interest" description="Disordered" evidence="1">
    <location>
        <begin position="1"/>
        <end position="52"/>
    </location>
</feature>
<feature type="region of interest" description="Disordered" evidence="1">
    <location>
        <begin position="85"/>
        <end position="107"/>
    </location>
</feature>
<sequence length="931" mass="106300">MNGQSKQSFLEWMAKRKSAAPQPQPAIPTPPLTPTSLESTKQVENHESPVTPQVLAPVVLPSKNTIENLQNQRIDELERELFAFREETQPNQVHNQKPKRAKSVKRKAAVPVLKFALSEDLTELNPVYDSPQPQKVNLLQKQTASPMNEDDYDNERWSQSRLNSRHILDESQHMWSPLRSPANQNHLPQPKPAPTHNPAHTTLEHSSLKPSGIPTKPIPSNPKPKPKQTQMTAENRPQSAPNKRTIRPPSSHSVSVQKPSNHPLPSSTTLSSHQTPTKIPTFQRNHSTLQPNQHKAPHAALMENTTPLSPPSPSLNQTGRRVRFDPQPAFQSPAKPKPKQNTTKQQRNPDTANALVLQLHSILRGKQDLNSTNSNQKRPVSTPPTNRSRTPPHQSRKNDEIDDDKHQTLPTSLTHPPKQTLSTFQHNQSPITHKTSPTAQTRLQDTSFTRSIFADGSDDEDDEPFRPIGSNSRLGKGTQLYRREMERLRQIETEVNNSTLLPSTPSPNTHRPRSQSSPHKASPKFVARVERGERKSVEEDEKVASKPESVKPTISPEQFLRRMEQEETEKKNSLEAIRRKVEEERMKECTFTPSVLPYDRSPHSSPQVELSDDSIIVSPQENVEDRLMKWSKEKKEKTRQLQLEMDQNLTFTPKVNSKEQRSGNIYDRLYTVDVRKGSGAVTERARQPDRPPKPPAKSPQDFESFLTRQQAVLKRREEFVRKEEEKKQQEMNTSIKARPWSAPRRLTKNQIPAKPQKVPEKEPELFRPNINARSKKMSRKTIDELSTGEVQKRQEKMQRLKELQAQKETKINTFTPAPFFQHSNHSPKVESKLGLRRDPAGLIKRMEQEKEERQRLLIEKYGRREDEDEYIIPPKTDRSTLMTDRPKSEAAPKRPSTSAKRKGSGVIAPKPKQTVRSYAVLGQKRAEEKKS</sequence>
<reference evidence="2 3" key="1">
    <citation type="journal article" date="2022" name="bioRxiv">
        <title>Genomics of Preaxostyla Flagellates Illuminates Evolutionary Transitions and the Path Towards Mitochondrial Loss.</title>
        <authorList>
            <person name="Novak L.V.F."/>
            <person name="Treitli S.C."/>
            <person name="Pyrih J."/>
            <person name="Halakuc P."/>
            <person name="Pipaliya S.V."/>
            <person name="Vacek V."/>
            <person name="Brzon O."/>
            <person name="Soukal P."/>
            <person name="Eme L."/>
            <person name="Dacks J.B."/>
            <person name="Karnkowska A."/>
            <person name="Elias M."/>
            <person name="Hampl V."/>
        </authorList>
    </citation>
    <scope>NUCLEOTIDE SEQUENCE [LARGE SCALE GENOMIC DNA]</scope>
    <source>
        <strain evidence="2">NAU3</strain>
        <tissue evidence="2">Gut</tissue>
    </source>
</reference>
<feature type="compositionally biased region" description="Basic and acidic residues" evidence="1">
    <location>
        <begin position="718"/>
        <end position="729"/>
    </location>
</feature>
<name>A0ABQ9XEC0_9EUKA</name>
<feature type="compositionally biased region" description="Polar residues" evidence="1">
    <location>
        <begin position="228"/>
        <end position="293"/>
    </location>
</feature>
<feature type="compositionally biased region" description="Pro residues" evidence="1">
    <location>
        <begin position="22"/>
        <end position="33"/>
    </location>
</feature>
<feature type="region of interest" description="Disordered" evidence="1">
    <location>
        <begin position="814"/>
        <end position="931"/>
    </location>
</feature>
<evidence type="ECO:0000313" key="2">
    <source>
        <dbReference type="EMBL" id="KAK2949730.1"/>
    </source>
</evidence>
<comment type="caution">
    <text evidence="2">The sequence shown here is derived from an EMBL/GenBank/DDBJ whole genome shotgun (WGS) entry which is preliminary data.</text>
</comment>
<keyword evidence="3" id="KW-1185">Reference proteome</keyword>
<gene>
    <name evidence="2" type="ORF">BLNAU_15304</name>
</gene>
<feature type="compositionally biased region" description="Basic and acidic residues" evidence="1">
    <location>
        <begin position="481"/>
        <end position="492"/>
    </location>
</feature>
<feature type="compositionally biased region" description="Polar residues" evidence="1">
    <location>
        <begin position="493"/>
        <end position="519"/>
    </location>
</feature>